<comment type="caution">
    <text evidence="2">The sequence shown here is derived from an EMBL/GenBank/DDBJ whole genome shotgun (WGS) entry which is preliminary data.</text>
</comment>
<dbReference type="EMBL" id="JANPWB010000013">
    <property type="protein sequence ID" value="KAJ1109910.1"/>
    <property type="molecule type" value="Genomic_DNA"/>
</dbReference>
<evidence type="ECO:0000313" key="3">
    <source>
        <dbReference type="Proteomes" id="UP001066276"/>
    </source>
</evidence>
<proteinExistence type="predicted"/>
<keyword evidence="3" id="KW-1185">Reference proteome</keyword>
<protein>
    <submittedName>
        <fullName evidence="2">Uncharacterized protein</fullName>
    </submittedName>
</protein>
<sequence>MYIKYQSPLYSQARRTDCEEGQKYACVTGRLETARAQSRLVLTLAVVLRNSPGKNQWEALIGHDVGTSNWKLGRRGGEKVGVRVRRGKGDEEESCEEERDEEEKSAKEFGERFLPSRGEEDEEAADGGLQPAVAPGGETQNPATLLEKHGLDRCMTTPY</sequence>
<dbReference type="Proteomes" id="UP001066276">
    <property type="component" value="Chromosome 9"/>
</dbReference>
<evidence type="ECO:0000256" key="1">
    <source>
        <dbReference type="SAM" id="MobiDB-lite"/>
    </source>
</evidence>
<name>A0AAV7NB13_PLEWA</name>
<evidence type="ECO:0000313" key="2">
    <source>
        <dbReference type="EMBL" id="KAJ1109910.1"/>
    </source>
</evidence>
<reference evidence="2" key="1">
    <citation type="journal article" date="2022" name="bioRxiv">
        <title>Sequencing and chromosome-scale assembly of the giantPleurodeles waltlgenome.</title>
        <authorList>
            <person name="Brown T."/>
            <person name="Elewa A."/>
            <person name="Iarovenko S."/>
            <person name="Subramanian E."/>
            <person name="Araus A.J."/>
            <person name="Petzold A."/>
            <person name="Susuki M."/>
            <person name="Suzuki K.-i.T."/>
            <person name="Hayashi T."/>
            <person name="Toyoda A."/>
            <person name="Oliveira C."/>
            <person name="Osipova E."/>
            <person name="Leigh N.D."/>
            <person name="Simon A."/>
            <person name="Yun M.H."/>
        </authorList>
    </citation>
    <scope>NUCLEOTIDE SEQUENCE</scope>
    <source>
        <strain evidence="2">20211129_DDA</strain>
        <tissue evidence="2">Liver</tissue>
    </source>
</reference>
<feature type="compositionally biased region" description="Acidic residues" evidence="1">
    <location>
        <begin position="90"/>
        <end position="101"/>
    </location>
</feature>
<accession>A0AAV7NB13</accession>
<organism evidence="2 3">
    <name type="scientific">Pleurodeles waltl</name>
    <name type="common">Iberian ribbed newt</name>
    <dbReference type="NCBI Taxonomy" id="8319"/>
    <lineage>
        <taxon>Eukaryota</taxon>
        <taxon>Metazoa</taxon>
        <taxon>Chordata</taxon>
        <taxon>Craniata</taxon>
        <taxon>Vertebrata</taxon>
        <taxon>Euteleostomi</taxon>
        <taxon>Amphibia</taxon>
        <taxon>Batrachia</taxon>
        <taxon>Caudata</taxon>
        <taxon>Salamandroidea</taxon>
        <taxon>Salamandridae</taxon>
        <taxon>Pleurodelinae</taxon>
        <taxon>Pleurodeles</taxon>
    </lineage>
</organism>
<dbReference type="AlphaFoldDB" id="A0AAV7NB13"/>
<feature type="region of interest" description="Disordered" evidence="1">
    <location>
        <begin position="83"/>
        <end position="159"/>
    </location>
</feature>
<feature type="compositionally biased region" description="Basic and acidic residues" evidence="1">
    <location>
        <begin position="102"/>
        <end position="111"/>
    </location>
</feature>
<gene>
    <name evidence="2" type="ORF">NDU88_007267</name>
</gene>